<evidence type="ECO:0000256" key="1">
    <source>
        <dbReference type="SAM" id="Phobius"/>
    </source>
</evidence>
<keyword evidence="1" id="KW-0472">Membrane</keyword>
<organism evidence="2 3">
    <name type="scientific">Hathewaya histolytica</name>
    <name type="common">Clostridium histolyticum</name>
    <dbReference type="NCBI Taxonomy" id="1498"/>
    <lineage>
        <taxon>Bacteria</taxon>
        <taxon>Bacillati</taxon>
        <taxon>Bacillota</taxon>
        <taxon>Clostridia</taxon>
        <taxon>Eubacteriales</taxon>
        <taxon>Clostridiaceae</taxon>
        <taxon>Hathewaya</taxon>
    </lineage>
</organism>
<name>A0A4U9RDU0_HATHI</name>
<reference evidence="2 3" key="1">
    <citation type="submission" date="2019-05" db="EMBL/GenBank/DDBJ databases">
        <authorList>
            <consortium name="Pathogen Informatics"/>
        </authorList>
    </citation>
    <scope>NUCLEOTIDE SEQUENCE [LARGE SCALE GENOMIC DNA]</scope>
    <source>
        <strain evidence="2 3">NCTC503</strain>
    </source>
</reference>
<protein>
    <submittedName>
        <fullName evidence="2">Membrane spanning protein</fullName>
    </submittedName>
</protein>
<keyword evidence="1" id="KW-1133">Transmembrane helix</keyword>
<evidence type="ECO:0000313" key="2">
    <source>
        <dbReference type="EMBL" id="VTQ89141.1"/>
    </source>
</evidence>
<feature type="transmembrane region" description="Helical" evidence="1">
    <location>
        <begin position="136"/>
        <end position="161"/>
    </location>
</feature>
<gene>
    <name evidence="2" type="ORF">NCTC503_01346</name>
</gene>
<keyword evidence="3" id="KW-1185">Reference proteome</keyword>
<feature type="transmembrane region" description="Helical" evidence="1">
    <location>
        <begin position="45"/>
        <end position="65"/>
    </location>
</feature>
<accession>A0A4U9RDU0</accession>
<feature type="transmembrane region" description="Helical" evidence="1">
    <location>
        <begin position="108"/>
        <end position="130"/>
    </location>
</feature>
<evidence type="ECO:0000313" key="3">
    <source>
        <dbReference type="Proteomes" id="UP000308489"/>
    </source>
</evidence>
<dbReference type="InterPro" id="IPR009825">
    <property type="entry name" value="ECF_substrate-spec-like"/>
</dbReference>
<dbReference type="RefSeq" id="WP_138210013.1">
    <property type="nucleotide sequence ID" value="NZ_CBCRUQ010000017.1"/>
</dbReference>
<dbReference type="GO" id="GO:0016020">
    <property type="term" value="C:membrane"/>
    <property type="evidence" value="ECO:0007669"/>
    <property type="project" value="InterPro"/>
</dbReference>
<feature type="transmembrane region" description="Helical" evidence="1">
    <location>
        <begin position="12"/>
        <end position="33"/>
    </location>
</feature>
<dbReference type="KEGG" id="hhw:NCTC503_01346"/>
<dbReference type="Pfam" id="PF07155">
    <property type="entry name" value="ECF-ribofla_trS"/>
    <property type="match status" value="1"/>
</dbReference>
<keyword evidence="1" id="KW-0812">Transmembrane</keyword>
<dbReference type="InterPro" id="IPR023812">
    <property type="entry name" value="CHP04002"/>
</dbReference>
<dbReference type="EMBL" id="LR590481">
    <property type="protein sequence ID" value="VTQ89141.1"/>
    <property type="molecule type" value="Genomic_DNA"/>
</dbReference>
<dbReference type="Gene3D" id="1.10.1760.20">
    <property type="match status" value="1"/>
</dbReference>
<proteinExistence type="predicted"/>
<dbReference type="Proteomes" id="UP000308489">
    <property type="component" value="Chromosome 1"/>
</dbReference>
<feature type="transmembrane region" description="Helical" evidence="1">
    <location>
        <begin position="77"/>
        <end position="96"/>
    </location>
</feature>
<dbReference type="NCBIfam" id="TIGR04002">
    <property type="entry name" value="TIGR04002 family protein"/>
    <property type="match status" value="1"/>
</dbReference>
<dbReference type="AlphaFoldDB" id="A0A4U9RDU0"/>
<sequence length="169" mass="17915">MVNSSKNTKILVVTSMFAALICLTTAFLFHIPTGINGGYIHIGDAFIYLAAAILPKPYAMIAAAIGAGLSDAISPGGMVWVIPTMIIKPILVLFFTSKKNTIICKQNTYAVFIAGILGVIGYYLATGIMFGDFKIAIVSFLMGFLQPIGSGIAFMILGGALDKIKISKK</sequence>
<dbReference type="OrthoDB" id="411368at2"/>